<evidence type="ECO:0000313" key="3">
    <source>
        <dbReference type="Proteomes" id="UP001596147"/>
    </source>
</evidence>
<reference evidence="3" key="1">
    <citation type="journal article" date="2019" name="Int. J. Syst. Evol. Microbiol.">
        <title>The Global Catalogue of Microorganisms (GCM) 10K type strain sequencing project: providing services to taxonomists for standard genome sequencing and annotation.</title>
        <authorList>
            <consortium name="The Broad Institute Genomics Platform"/>
            <consortium name="The Broad Institute Genome Sequencing Center for Infectious Disease"/>
            <person name="Wu L."/>
            <person name="Ma J."/>
        </authorList>
    </citation>
    <scope>NUCLEOTIDE SEQUENCE [LARGE SCALE GENOMIC DNA]</scope>
    <source>
        <strain evidence="3">CGMCC 1.12237</strain>
    </source>
</reference>
<accession>A0ABW0LIL5</accession>
<feature type="region of interest" description="Disordered" evidence="1">
    <location>
        <begin position="26"/>
        <end position="51"/>
    </location>
</feature>
<dbReference type="EMBL" id="JBHSMC010000004">
    <property type="protein sequence ID" value="MFC5464341.1"/>
    <property type="molecule type" value="Genomic_DNA"/>
</dbReference>
<evidence type="ECO:0000256" key="1">
    <source>
        <dbReference type="SAM" id="MobiDB-lite"/>
    </source>
</evidence>
<gene>
    <name evidence="2" type="ORF">ACFPM4_06155</name>
</gene>
<organism evidence="2 3">
    <name type="scientific">Lederbergia graminis</name>
    <dbReference type="NCBI Taxonomy" id="735518"/>
    <lineage>
        <taxon>Bacteria</taxon>
        <taxon>Bacillati</taxon>
        <taxon>Bacillota</taxon>
        <taxon>Bacilli</taxon>
        <taxon>Bacillales</taxon>
        <taxon>Bacillaceae</taxon>
        <taxon>Lederbergia</taxon>
    </lineage>
</organism>
<keyword evidence="3" id="KW-1185">Reference proteome</keyword>
<proteinExistence type="predicted"/>
<feature type="region of interest" description="Disordered" evidence="1">
    <location>
        <begin position="65"/>
        <end position="94"/>
    </location>
</feature>
<dbReference type="Proteomes" id="UP001596147">
    <property type="component" value="Unassembled WGS sequence"/>
</dbReference>
<evidence type="ECO:0000313" key="2">
    <source>
        <dbReference type="EMBL" id="MFC5464341.1"/>
    </source>
</evidence>
<comment type="caution">
    <text evidence="2">The sequence shown here is derived from an EMBL/GenBank/DDBJ whole genome shotgun (WGS) entry which is preliminary data.</text>
</comment>
<name>A0ABW0LIL5_9BACI</name>
<dbReference type="RefSeq" id="WP_382349075.1">
    <property type="nucleotide sequence ID" value="NZ_JBHSMC010000004.1"/>
</dbReference>
<sequence>MNHDTEKEYSDVSNVEVQRNFIIPEELPEGAYGAPRGKNSPVENKSTAWKKDQRSYSAFNYEFKSLHDNPRKAEGSHPPHDNPDGKNDVPFEDA</sequence>
<protein>
    <submittedName>
        <fullName evidence="2">Cytosolic protein</fullName>
    </submittedName>
</protein>